<accession>A0A9E7KBG8</accession>
<organism evidence="1 2">
    <name type="scientific">Musa troglodytarum</name>
    <name type="common">fe'i banana</name>
    <dbReference type="NCBI Taxonomy" id="320322"/>
    <lineage>
        <taxon>Eukaryota</taxon>
        <taxon>Viridiplantae</taxon>
        <taxon>Streptophyta</taxon>
        <taxon>Embryophyta</taxon>
        <taxon>Tracheophyta</taxon>
        <taxon>Spermatophyta</taxon>
        <taxon>Magnoliopsida</taxon>
        <taxon>Liliopsida</taxon>
        <taxon>Zingiberales</taxon>
        <taxon>Musaceae</taxon>
        <taxon>Musa</taxon>
    </lineage>
</organism>
<name>A0A9E7KBG8_9LILI</name>
<gene>
    <name evidence="1" type="ORF">MUK42_33724</name>
</gene>
<evidence type="ECO:0000313" key="2">
    <source>
        <dbReference type="Proteomes" id="UP001055439"/>
    </source>
</evidence>
<protein>
    <submittedName>
        <fullName evidence="1">Uncharacterized protein</fullName>
    </submittedName>
</protein>
<evidence type="ECO:0000313" key="1">
    <source>
        <dbReference type="EMBL" id="URE09830.1"/>
    </source>
</evidence>
<dbReference type="EMBL" id="CP097508">
    <property type="protein sequence ID" value="URE09830.1"/>
    <property type="molecule type" value="Genomic_DNA"/>
</dbReference>
<keyword evidence="2" id="KW-1185">Reference proteome</keyword>
<proteinExistence type="predicted"/>
<dbReference type="Proteomes" id="UP001055439">
    <property type="component" value="Chromosome 6"/>
</dbReference>
<dbReference type="AlphaFoldDB" id="A0A9E7KBG8"/>
<reference evidence="1" key="1">
    <citation type="submission" date="2022-05" db="EMBL/GenBank/DDBJ databases">
        <title>The Musa troglodytarum L. genome provides insights into the mechanism of non-climacteric behaviour and enrichment of carotenoids.</title>
        <authorList>
            <person name="Wang J."/>
        </authorList>
    </citation>
    <scope>NUCLEOTIDE SEQUENCE</scope>
    <source>
        <tissue evidence="1">Leaf</tissue>
    </source>
</reference>
<sequence>MLLLGDFGCLRSLIFGKFRPFQTVEIEHGDIATSRAEIWPVSPIQMPDLAASCLRACPELMLLY</sequence>